<accession>A0ABS1TEH2</accession>
<evidence type="ECO:0000256" key="4">
    <source>
        <dbReference type="ARBA" id="ARBA00022801"/>
    </source>
</evidence>
<dbReference type="SUPFAM" id="SSF141986">
    <property type="entry name" value="LD-carboxypeptidase A C-terminal domain-like"/>
    <property type="match status" value="1"/>
</dbReference>
<evidence type="ECO:0000256" key="5">
    <source>
        <dbReference type="ARBA" id="ARBA00022825"/>
    </source>
</evidence>
<protein>
    <submittedName>
        <fullName evidence="8">LD-carboxypeptidase</fullName>
    </submittedName>
</protein>
<dbReference type="Pfam" id="PF02016">
    <property type="entry name" value="Peptidase_S66"/>
    <property type="match status" value="1"/>
</dbReference>
<evidence type="ECO:0000256" key="2">
    <source>
        <dbReference type="ARBA" id="ARBA00022645"/>
    </source>
</evidence>
<keyword evidence="3" id="KW-0645">Protease</keyword>
<dbReference type="RefSeq" id="WP_202749495.1">
    <property type="nucleotide sequence ID" value="NZ_JAESWC010000008.1"/>
</dbReference>
<reference evidence="8 9" key="1">
    <citation type="submission" date="2021-01" db="EMBL/GenBank/DDBJ databases">
        <title>Genome public.</title>
        <authorList>
            <person name="Liu C."/>
            <person name="Sun Q."/>
        </authorList>
    </citation>
    <scope>NUCLEOTIDE SEQUENCE [LARGE SCALE GENOMIC DNA]</scope>
    <source>
        <strain evidence="8 9">YIM B02515</strain>
    </source>
</reference>
<dbReference type="CDD" id="cd07025">
    <property type="entry name" value="Peptidase_S66"/>
    <property type="match status" value="1"/>
</dbReference>
<dbReference type="Proteomes" id="UP000632377">
    <property type="component" value="Unassembled WGS sequence"/>
</dbReference>
<organism evidence="8 9">
    <name type="scientific">Clostridium rhizosphaerae</name>
    <dbReference type="NCBI Taxonomy" id="2803861"/>
    <lineage>
        <taxon>Bacteria</taxon>
        <taxon>Bacillati</taxon>
        <taxon>Bacillota</taxon>
        <taxon>Clostridia</taxon>
        <taxon>Eubacteriales</taxon>
        <taxon>Clostridiaceae</taxon>
        <taxon>Clostridium</taxon>
    </lineage>
</organism>
<dbReference type="InterPro" id="IPR027478">
    <property type="entry name" value="LdcA_N"/>
</dbReference>
<dbReference type="Gene3D" id="3.40.50.10740">
    <property type="entry name" value="Class I glutamine amidotransferase-like"/>
    <property type="match status" value="1"/>
</dbReference>
<gene>
    <name evidence="8" type="ORF">JK636_13325</name>
</gene>
<evidence type="ECO:0000259" key="6">
    <source>
        <dbReference type="Pfam" id="PF02016"/>
    </source>
</evidence>
<keyword evidence="5" id="KW-0720">Serine protease</keyword>
<dbReference type="PIRSF" id="PIRSF028757">
    <property type="entry name" value="LD-carboxypeptidase"/>
    <property type="match status" value="1"/>
</dbReference>
<feature type="domain" description="LD-carboxypeptidase N-terminal" evidence="6">
    <location>
        <begin position="12"/>
        <end position="128"/>
    </location>
</feature>
<dbReference type="InterPro" id="IPR040921">
    <property type="entry name" value="Peptidase_S66C"/>
</dbReference>
<dbReference type="InterPro" id="IPR029062">
    <property type="entry name" value="Class_I_gatase-like"/>
</dbReference>
<keyword evidence="9" id="KW-1185">Reference proteome</keyword>
<dbReference type="SUPFAM" id="SSF52317">
    <property type="entry name" value="Class I glutamine amidotransferase-like"/>
    <property type="match status" value="1"/>
</dbReference>
<dbReference type="EMBL" id="JAESWC010000008">
    <property type="protein sequence ID" value="MBL4936739.1"/>
    <property type="molecule type" value="Genomic_DNA"/>
</dbReference>
<keyword evidence="4" id="KW-0378">Hydrolase</keyword>
<dbReference type="InterPro" id="IPR003507">
    <property type="entry name" value="S66_fam"/>
</dbReference>
<evidence type="ECO:0000313" key="9">
    <source>
        <dbReference type="Proteomes" id="UP000632377"/>
    </source>
</evidence>
<dbReference type="Gene3D" id="3.50.30.60">
    <property type="entry name" value="LD-carboxypeptidase A C-terminal domain-like"/>
    <property type="match status" value="1"/>
</dbReference>
<keyword evidence="2" id="KW-0121">Carboxypeptidase</keyword>
<sequence>MLGKKLCKGDTIGIVAPAGIGNKDRIEKGINKLKSLGFNIKLGKHIYDKWGYFAGEDKDRAEDINDMFSDEEVNMILCVRGGYGAVRLFPYLDFNKIKKHPKIFMGYSDITILLDAFYEKTGLIAFHGPMLGDLENEDTLNSIMLTLCEGDKKYEIKNPESILMLSNTDKCIEGRIAGGNLTLICSTLGTPYEMDTKNKILFIEDVEEPPYKIDRMLAQLAMANKLQQCEGFILGQFTDCIDEGKESFFTLNEVLEQYIFSLNKPTLINFMAGHDNPKLILPIGAKARLNCKSHVIEVMEPVVK</sequence>
<comment type="caution">
    <text evidence="8">The sequence shown here is derived from an EMBL/GenBank/DDBJ whole genome shotgun (WGS) entry which is preliminary data.</text>
</comment>
<dbReference type="InterPro" id="IPR040449">
    <property type="entry name" value="Peptidase_S66_N"/>
</dbReference>
<dbReference type="InterPro" id="IPR027461">
    <property type="entry name" value="Carboxypeptidase_A_C_sf"/>
</dbReference>
<dbReference type="PANTHER" id="PTHR30237:SF2">
    <property type="entry name" value="MUREIN TETRAPEPTIDE CARBOXYPEPTIDASE"/>
    <property type="match status" value="1"/>
</dbReference>
<evidence type="ECO:0000256" key="3">
    <source>
        <dbReference type="ARBA" id="ARBA00022670"/>
    </source>
</evidence>
<feature type="domain" description="LD-carboxypeptidase C-terminal" evidence="7">
    <location>
        <begin position="173"/>
        <end position="289"/>
    </location>
</feature>
<comment type="similarity">
    <text evidence="1">Belongs to the peptidase S66 family.</text>
</comment>
<dbReference type="Pfam" id="PF17676">
    <property type="entry name" value="Peptidase_S66C"/>
    <property type="match status" value="1"/>
</dbReference>
<proteinExistence type="inferred from homology"/>
<name>A0ABS1TEH2_9CLOT</name>
<dbReference type="PANTHER" id="PTHR30237">
    <property type="entry name" value="MURAMOYLTETRAPEPTIDE CARBOXYPEPTIDASE"/>
    <property type="match status" value="1"/>
</dbReference>
<evidence type="ECO:0000256" key="1">
    <source>
        <dbReference type="ARBA" id="ARBA00010233"/>
    </source>
</evidence>
<evidence type="ECO:0000313" key="8">
    <source>
        <dbReference type="EMBL" id="MBL4936739.1"/>
    </source>
</evidence>
<evidence type="ECO:0000259" key="7">
    <source>
        <dbReference type="Pfam" id="PF17676"/>
    </source>
</evidence>